<proteinExistence type="predicted"/>
<dbReference type="SUPFAM" id="SSF55729">
    <property type="entry name" value="Acyl-CoA N-acyltransferases (Nat)"/>
    <property type="match status" value="2"/>
</dbReference>
<dbReference type="InterPro" id="IPR050832">
    <property type="entry name" value="Bact_Acetyltransf"/>
</dbReference>
<dbReference type="Pfam" id="PF00583">
    <property type="entry name" value="Acetyltransf_1"/>
    <property type="match status" value="1"/>
</dbReference>
<comment type="caution">
    <text evidence="5">The sequence shown here is derived from an EMBL/GenBank/DDBJ whole genome shotgun (WGS) entry which is preliminary data.</text>
</comment>
<dbReference type="InterPro" id="IPR000182">
    <property type="entry name" value="GNAT_dom"/>
</dbReference>
<dbReference type="PROSITE" id="PS51186">
    <property type="entry name" value="GNAT"/>
    <property type="match status" value="2"/>
</dbReference>
<evidence type="ECO:0000256" key="3">
    <source>
        <dbReference type="SAM" id="MobiDB-lite"/>
    </source>
</evidence>
<feature type="domain" description="N-acetyltransferase" evidence="4">
    <location>
        <begin position="17"/>
        <end position="181"/>
    </location>
</feature>
<gene>
    <name evidence="5" type="ORF">BL253_12700</name>
</gene>
<evidence type="ECO:0000313" key="6">
    <source>
        <dbReference type="Proteomes" id="UP000188929"/>
    </source>
</evidence>
<keyword evidence="6" id="KW-1185">Reference proteome</keyword>
<dbReference type="AlphaFoldDB" id="A0A1V2IBM9"/>
<evidence type="ECO:0000256" key="1">
    <source>
        <dbReference type="ARBA" id="ARBA00022679"/>
    </source>
</evidence>
<dbReference type="STRING" id="1834516.BL253_12700"/>
<keyword evidence="2" id="KW-0012">Acyltransferase</keyword>
<feature type="domain" description="N-acetyltransferase" evidence="4">
    <location>
        <begin position="182"/>
        <end position="350"/>
    </location>
</feature>
<keyword evidence="1 5" id="KW-0808">Transferase</keyword>
<dbReference type="GO" id="GO:0016747">
    <property type="term" value="F:acyltransferase activity, transferring groups other than amino-acyl groups"/>
    <property type="evidence" value="ECO:0007669"/>
    <property type="project" value="InterPro"/>
</dbReference>
<evidence type="ECO:0000256" key="2">
    <source>
        <dbReference type="ARBA" id="ARBA00023315"/>
    </source>
</evidence>
<accession>A0A1V2IBM9</accession>
<dbReference type="InterPro" id="IPR016181">
    <property type="entry name" value="Acyl_CoA_acyltransferase"/>
</dbReference>
<organism evidence="5 6">
    <name type="scientific">Pseudofrankia asymbiotica</name>
    <dbReference type="NCBI Taxonomy" id="1834516"/>
    <lineage>
        <taxon>Bacteria</taxon>
        <taxon>Bacillati</taxon>
        <taxon>Actinomycetota</taxon>
        <taxon>Actinomycetes</taxon>
        <taxon>Frankiales</taxon>
        <taxon>Frankiaceae</taxon>
        <taxon>Pseudofrankia</taxon>
    </lineage>
</organism>
<dbReference type="Gene3D" id="3.40.630.30">
    <property type="match status" value="2"/>
</dbReference>
<dbReference type="Pfam" id="PF13673">
    <property type="entry name" value="Acetyltransf_10"/>
    <property type="match status" value="1"/>
</dbReference>
<evidence type="ECO:0000313" key="5">
    <source>
        <dbReference type="EMBL" id="ONH30602.1"/>
    </source>
</evidence>
<dbReference type="EMBL" id="MOMC01000024">
    <property type="protein sequence ID" value="ONH30602.1"/>
    <property type="molecule type" value="Genomic_DNA"/>
</dbReference>
<dbReference type="RefSeq" id="WP_198946252.1">
    <property type="nucleotide sequence ID" value="NZ_MOMC01000024.1"/>
</dbReference>
<dbReference type="CDD" id="cd04301">
    <property type="entry name" value="NAT_SF"/>
    <property type="match status" value="2"/>
</dbReference>
<dbReference type="Proteomes" id="UP000188929">
    <property type="component" value="Unassembled WGS sequence"/>
</dbReference>
<dbReference type="PANTHER" id="PTHR43877:SF2">
    <property type="entry name" value="AMINOALKYLPHOSPHONATE N-ACETYLTRANSFERASE-RELATED"/>
    <property type="match status" value="1"/>
</dbReference>
<dbReference type="PANTHER" id="PTHR43877">
    <property type="entry name" value="AMINOALKYLPHOSPHONATE N-ACETYLTRANSFERASE-RELATED-RELATED"/>
    <property type="match status" value="1"/>
</dbReference>
<name>A0A1V2IBM9_9ACTN</name>
<evidence type="ECO:0000259" key="4">
    <source>
        <dbReference type="PROSITE" id="PS51186"/>
    </source>
</evidence>
<protein>
    <submittedName>
        <fullName evidence="5">GNAT family N-acetyltransferase</fullName>
    </submittedName>
</protein>
<sequence length="353" mass="37513">MVVPASASPRADDQAVAEVAVLPGPPPAAVRALRTAVFVDEQGVPAELEHDDADAHADHAVVWDARGRALATGRLLDPASVPGLDTGPEPGPGEAVRGVSPAEPAGVIGRVAVRPEARGRGLARVVMAALERRAAERGLPAIRLHAQAAVVGLYVGLGYHAFGPRDLTAGIEHVWMTRSILPGLRAVRDADGPALERLIGGIWAEYPGCVLDVDGEEPWLRAPAAAYAGDTLPGRYRGAMWVVAEEDSAADGAPLAGCVAVRETEPGRVELKSLYVAATARRRGLGASLTRLVEREARRRGASVVELWTDTRFTDAHRLYERLGYVATGEVRDLPDLSNTTEFRYSRELPSQP</sequence>
<feature type="region of interest" description="Disordered" evidence="3">
    <location>
        <begin position="79"/>
        <end position="100"/>
    </location>
</feature>
<reference evidence="6" key="1">
    <citation type="submission" date="2016-10" db="EMBL/GenBank/DDBJ databases">
        <title>Frankia sp. NRRL B-16386 Genome sequencing.</title>
        <authorList>
            <person name="Ghodhbane-Gtari F."/>
            <person name="Swanson E."/>
            <person name="Gueddou A."/>
            <person name="Hezbri K."/>
            <person name="Ktari K."/>
            <person name="Nouioui I."/>
            <person name="Morris K."/>
            <person name="Simpson S."/>
            <person name="Abebe-Akele F."/>
            <person name="Thomas K."/>
            <person name="Gtari M."/>
            <person name="Tisa L.S."/>
        </authorList>
    </citation>
    <scope>NUCLEOTIDE SEQUENCE [LARGE SCALE GENOMIC DNA]</scope>
    <source>
        <strain evidence="6">NRRL B-16386</strain>
    </source>
</reference>